<evidence type="ECO:0000313" key="1">
    <source>
        <dbReference type="EMBL" id="PIR45756.1"/>
    </source>
</evidence>
<sequence length="83" mass="9575">MVKNNTIEVVKAVGENNTTLMRRFSRRVSGAGIVRAARGRRYNARPKSDLKTKSEALKRLAKKSAYERLKKLGKIKDVEFRRR</sequence>
<proteinExistence type="predicted"/>
<protein>
    <recommendedName>
        <fullName evidence="3">30S ribosomal protein S21</fullName>
    </recommendedName>
</protein>
<evidence type="ECO:0000313" key="2">
    <source>
        <dbReference type="Proteomes" id="UP000230431"/>
    </source>
</evidence>
<accession>A0A2H0RH53</accession>
<dbReference type="Proteomes" id="UP000230431">
    <property type="component" value="Unassembled WGS sequence"/>
</dbReference>
<dbReference type="AlphaFoldDB" id="A0A2H0RH53"/>
<reference evidence="1 2" key="1">
    <citation type="submission" date="2017-09" db="EMBL/GenBank/DDBJ databases">
        <title>Depth-based differentiation of microbial function through sediment-hosted aquifers and enrichment of novel symbionts in the deep terrestrial subsurface.</title>
        <authorList>
            <person name="Probst A.J."/>
            <person name="Ladd B."/>
            <person name="Jarett J.K."/>
            <person name="Geller-Mcgrath D.E."/>
            <person name="Sieber C.M."/>
            <person name="Emerson J.B."/>
            <person name="Anantharaman K."/>
            <person name="Thomas B.C."/>
            <person name="Malmstrom R."/>
            <person name="Stieglmeier M."/>
            <person name="Klingl A."/>
            <person name="Woyke T."/>
            <person name="Ryan C.M."/>
            <person name="Banfield J.F."/>
        </authorList>
    </citation>
    <scope>NUCLEOTIDE SEQUENCE [LARGE SCALE GENOMIC DNA]</scope>
    <source>
        <strain evidence="1">CG10_big_fil_rev_8_21_14_0_10_49_38</strain>
    </source>
</reference>
<evidence type="ECO:0008006" key="3">
    <source>
        <dbReference type="Google" id="ProtNLM"/>
    </source>
</evidence>
<dbReference type="EMBL" id="PCYK01000029">
    <property type="protein sequence ID" value="PIR45756.1"/>
    <property type="molecule type" value="Genomic_DNA"/>
</dbReference>
<gene>
    <name evidence="1" type="ORF">COV08_03220</name>
</gene>
<comment type="caution">
    <text evidence="1">The sequence shown here is derived from an EMBL/GenBank/DDBJ whole genome shotgun (WGS) entry which is preliminary data.</text>
</comment>
<organism evidence="1 2">
    <name type="scientific">Candidatus Vogelbacteria bacterium CG10_big_fil_rev_8_21_14_0_10_49_38</name>
    <dbReference type="NCBI Taxonomy" id="1975043"/>
    <lineage>
        <taxon>Bacteria</taxon>
        <taxon>Candidatus Vogeliibacteriota</taxon>
    </lineage>
</organism>
<name>A0A2H0RH53_9BACT</name>